<sequence>MRLYRIGSIDPQNRQNAAGVVLIAYREFLPESNLSDHLSLNGYSGIFWELIPLSVAIFCAEPRHKRIFTAIGARV</sequence>
<evidence type="ECO:0000313" key="2">
    <source>
        <dbReference type="Proteomes" id="UP000182826"/>
    </source>
</evidence>
<organism evidence="1 2">
    <name type="scientific">Flavobacterium johnsoniae</name>
    <name type="common">Cytophaga johnsonae</name>
    <dbReference type="NCBI Taxonomy" id="986"/>
    <lineage>
        <taxon>Bacteria</taxon>
        <taxon>Pseudomonadati</taxon>
        <taxon>Bacteroidota</taxon>
        <taxon>Flavobacteriia</taxon>
        <taxon>Flavobacteriales</taxon>
        <taxon>Flavobacteriaceae</taxon>
        <taxon>Flavobacterium</taxon>
    </lineage>
</organism>
<name>A0A1J7CGC4_FLAJO</name>
<gene>
    <name evidence="1" type="ORF">BKM63_17230</name>
</gene>
<comment type="caution">
    <text evidence="1">The sequence shown here is derived from an EMBL/GenBank/DDBJ whole genome shotgun (WGS) entry which is preliminary data.</text>
</comment>
<accession>A0A1J7CGC4</accession>
<dbReference type="EMBL" id="MLFK01000009">
    <property type="protein sequence ID" value="OIV40608.1"/>
    <property type="molecule type" value="Genomic_DNA"/>
</dbReference>
<reference evidence="1 2" key="1">
    <citation type="submission" date="2016-10" db="EMBL/GenBank/DDBJ databases">
        <title>Draft Genome Sequence of Rhizobacteria Flavobacterium johnsoniae CI04.</title>
        <authorList>
            <person name="Bravo J.I."/>
            <person name="Lozano G.L."/>
            <person name="Handelsman J."/>
        </authorList>
    </citation>
    <scope>NUCLEOTIDE SEQUENCE [LARGE SCALE GENOMIC DNA]</scope>
    <source>
        <strain evidence="1 2">CI04</strain>
    </source>
</reference>
<protein>
    <submittedName>
        <fullName evidence="1">Uncharacterized protein</fullName>
    </submittedName>
</protein>
<evidence type="ECO:0000313" key="1">
    <source>
        <dbReference type="EMBL" id="OIV40608.1"/>
    </source>
</evidence>
<keyword evidence="2" id="KW-1185">Reference proteome</keyword>
<proteinExistence type="predicted"/>
<dbReference type="Proteomes" id="UP000182826">
    <property type="component" value="Unassembled WGS sequence"/>
</dbReference>
<dbReference type="AlphaFoldDB" id="A0A1J7CGC4"/>